<reference evidence="1" key="1">
    <citation type="submission" date="2020-01" db="EMBL/GenBank/DDBJ databases">
        <authorList>
            <person name="Qin S."/>
        </authorList>
    </citation>
    <scope>NUCLEOTIDE SEQUENCE</scope>
    <source>
        <strain evidence="1">CVir17-16-YZ6g</strain>
        <plasmid evidence="1">p17-15-vir-like</plasmid>
    </source>
</reference>
<dbReference type="EMBL" id="MN956836">
    <property type="protein sequence ID" value="QTX13789.1"/>
    <property type="molecule type" value="Genomic_DNA"/>
</dbReference>
<organism evidence="1">
    <name type="scientific">Klebsiella pneumoniae</name>
    <dbReference type="NCBI Taxonomy" id="573"/>
    <lineage>
        <taxon>Bacteria</taxon>
        <taxon>Pseudomonadati</taxon>
        <taxon>Pseudomonadota</taxon>
        <taxon>Gammaproteobacteria</taxon>
        <taxon>Enterobacterales</taxon>
        <taxon>Enterobacteriaceae</taxon>
        <taxon>Klebsiella/Raoultella group</taxon>
        <taxon>Klebsiella</taxon>
        <taxon>Klebsiella pneumoniae complex</taxon>
    </lineage>
</organism>
<evidence type="ECO:0000313" key="1">
    <source>
        <dbReference type="EMBL" id="QTX13789.1"/>
    </source>
</evidence>
<accession>A0A8B0SS54</accession>
<keyword evidence="1" id="KW-0614">Plasmid</keyword>
<protein>
    <submittedName>
        <fullName evidence="1">Uncharacterized protein</fullName>
    </submittedName>
</protein>
<geneLocation type="plasmid" evidence="1">
    <name>p17-15-vir-like</name>
</geneLocation>
<name>A0A8B0SS54_KLEPN</name>
<dbReference type="AlphaFoldDB" id="A0A8B0SS54"/>
<proteinExistence type="predicted"/>
<sequence length="63" mass="7173">MKTDITALPPKNQQWCTPAIKCSARAKEMAEAEDISVSHQFKNINDWVVERLISEIIAESRDD</sequence>